<reference evidence="4 5" key="1">
    <citation type="submission" date="2019-03" db="EMBL/GenBank/DDBJ databases">
        <title>Genomic Encyclopedia of Type Strains, Phase IV (KMG-IV): sequencing the most valuable type-strain genomes for metagenomic binning, comparative biology and taxonomic classification.</title>
        <authorList>
            <person name="Goeker M."/>
        </authorList>
    </citation>
    <scope>NUCLEOTIDE SEQUENCE [LARGE SCALE GENOMIC DNA]</scope>
    <source>
        <strain evidence="4 5">DSM 104836</strain>
    </source>
</reference>
<evidence type="ECO:0000256" key="2">
    <source>
        <dbReference type="PROSITE-ProRule" id="PRU00703"/>
    </source>
</evidence>
<dbReference type="Gene3D" id="3.10.580.10">
    <property type="entry name" value="CBS-domain"/>
    <property type="match status" value="1"/>
</dbReference>
<dbReference type="OrthoDB" id="9783590at2"/>
<gene>
    <name evidence="4" type="ORF">EDD52_102287</name>
</gene>
<dbReference type="InterPro" id="IPR000644">
    <property type="entry name" value="CBS_dom"/>
</dbReference>
<dbReference type="PROSITE" id="PS51371">
    <property type="entry name" value="CBS"/>
    <property type="match status" value="2"/>
</dbReference>
<sequence length="130" mass="14220">MTEQTVGALMRKHGLTLTPDTPMRDAVTKLIEADASAAPVLDEQGALIGVISQKDCFAAALHSAYYQSWSGTVRQHMTTEVTTLNADTDLVTAAEMFRTMPYRAFPVLQNGQFHGMIDRADLLRAFLAFG</sequence>
<dbReference type="PANTHER" id="PTHR43080">
    <property type="entry name" value="CBS DOMAIN-CONTAINING PROTEIN CBSX3, MITOCHONDRIAL"/>
    <property type="match status" value="1"/>
</dbReference>
<dbReference type="SUPFAM" id="SSF54631">
    <property type="entry name" value="CBS-domain pair"/>
    <property type="match status" value="1"/>
</dbReference>
<dbReference type="Proteomes" id="UP000295696">
    <property type="component" value="Unassembled WGS sequence"/>
</dbReference>
<name>A0A4R3JLK8_9RHOB</name>
<evidence type="ECO:0000259" key="3">
    <source>
        <dbReference type="PROSITE" id="PS51371"/>
    </source>
</evidence>
<dbReference type="CDD" id="cd04629">
    <property type="entry name" value="CBS_pair_bac"/>
    <property type="match status" value="1"/>
</dbReference>
<organism evidence="4 5">
    <name type="scientific">Primorskyibacter sedentarius</name>
    <dbReference type="NCBI Taxonomy" id="745311"/>
    <lineage>
        <taxon>Bacteria</taxon>
        <taxon>Pseudomonadati</taxon>
        <taxon>Pseudomonadota</taxon>
        <taxon>Alphaproteobacteria</taxon>
        <taxon>Rhodobacterales</taxon>
        <taxon>Roseobacteraceae</taxon>
        <taxon>Primorskyibacter</taxon>
    </lineage>
</organism>
<comment type="caution">
    <text evidence="4">The sequence shown here is derived from an EMBL/GenBank/DDBJ whole genome shotgun (WGS) entry which is preliminary data.</text>
</comment>
<accession>A0A4R3JLK8</accession>
<feature type="domain" description="CBS" evidence="3">
    <location>
        <begin position="10"/>
        <end position="68"/>
    </location>
</feature>
<dbReference type="RefSeq" id="WP_132242572.1">
    <property type="nucleotide sequence ID" value="NZ_CBDUOC010000046.1"/>
</dbReference>
<proteinExistence type="predicted"/>
<dbReference type="SMART" id="SM00116">
    <property type="entry name" value="CBS"/>
    <property type="match status" value="2"/>
</dbReference>
<dbReference type="InterPro" id="IPR051257">
    <property type="entry name" value="Diverse_CBS-Domain"/>
</dbReference>
<protein>
    <submittedName>
        <fullName evidence="4">CBS domain-containing protein</fullName>
    </submittedName>
</protein>
<dbReference type="AlphaFoldDB" id="A0A4R3JLK8"/>
<dbReference type="EMBL" id="SLZU01000002">
    <property type="protein sequence ID" value="TCS66470.1"/>
    <property type="molecule type" value="Genomic_DNA"/>
</dbReference>
<feature type="domain" description="CBS" evidence="3">
    <location>
        <begin position="77"/>
        <end position="130"/>
    </location>
</feature>
<evidence type="ECO:0000313" key="4">
    <source>
        <dbReference type="EMBL" id="TCS66470.1"/>
    </source>
</evidence>
<dbReference type="InterPro" id="IPR044729">
    <property type="entry name" value="CBS_bac"/>
</dbReference>
<dbReference type="PANTHER" id="PTHR43080:SF26">
    <property type="entry name" value="REGULATORY PROTEIN"/>
    <property type="match status" value="1"/>
</dbReference>
<dbReference type="InterPro" id="IPR046342">
    <property type="entry name" value="CBS_dom_sf"/>
</dbReference>
<evidence type="ECO:0000256" key="1">
    <source>
        <dbReference type="ARBA" id="ARBA00023122"/>
    </source>
</evidence>
<dbReference type="Pfam" id="PF00571">
    <property type="entry name" value="CBS"/>
    <property type="match status" value="2"/>
</dbReference>
<keyword evidence="5" id="KW-1185">Reference proteome</keyword>
<evidence type="ECO:0000313" key="5">
    <source>
        <dbReference type="Proteomes" id="UP000295696"/>
    </source>
</evidence>
<keyword evidence="1 2" id="KW-0129">CBS domain</keyword>